<reference evidence="2 3" key="1">
    <citation type="journal article" date="2018" name="PLoS ONE">
        <title>The draft genome of Kipferlia bialata reveals reductive genome evolution in fornicate parasites.</title>
        <authorList>
            <person name="Tanifuji G."/>
            <person name="Takabayashi S."/>
            <person name="Kume K."/>
            <person name="Takagi M."/>
            <person name="Nakayama T."/>
            <person name="Kamikawa R."/>
            <person name="Inagaki Y."/>
            <person name="Hashimoto T."/>
        </authorList>
    </citation>
    <scope>NUCLEOTIDE SEQUENCE [LARGE SCALE GENOMIC DNA]</scope>
    <source>
        <strain evidence="2">NY0173</strain>
    </source>
</reference>
<name>A0A391P668_9EUKA</name>
<evidence type="ECO:0000256" key="1">
    <source>
        <dbReference type="SAM" id="MobiDB-lite"/>
    </source>
</evidence>
<feature type="non-terminal residue" evidence="2">
    <location>
        <position position="1"/>
    </location>
</feature>
<keyword evidence="3" id="KW-1185">Reference proteome</keyword>
<proteinExistence type="predicted"/>
<comment type="caution">
    <text evidence="2">The sequence shown here is derived from an EMBL/GenBank/DDBJ whole genome shotgun (WGS) entry which is preliminary data.</text>
</comment>
<dbReference type="EMBL" id="BDIP01010505">
    <property type="protein sequence ID" value="GCA65273.1"/>
    <property type="molecule type" value="Genomic_DNA"/>
</dbReference>
<dbReference type="Proteomes" id="UP000265618">
    <property type="component" value="Unassembled WGS sequence"/>
</dbReference>
<dbReference type="AlphaFoldDB" id="A0A391P668"/>
<organism evidence="2 3">
    <name type="scientific">Kipferlia bialata</name>
    <dbReference type="NCBI Taxonomy" id="797122"/>
    <lineage>
        <taxon>Eukaryota</taxon>
        <taxon>Metamonada</taxon>
        <taxon>Carpediemonas-like organisms</taxon>
        <taxon>Kipferlia</taxon>
    </lineage>
</organism>
<protein>
    <submittedName>
        <fullName evidence="2">Uncharacterized protein</fullName>
    </submittedName>
</protein>
<sequence length="22" mass="2315">HCWSSDQSTCMGTTHGTGSISM</sequence>
<evidence type="ECO:0000313" key="2">
    <source>
        <dbReference type="EMBL" id="GCA65273.1"/>
    </source>
</evidence>
<gene>
    <name evidence="2" type="ORF">KIPB_016731</name>
</gene>
<evidence type="ECO:0000313" key="3">
    <source>
        <dbReference type="Proteomes" id="UP000265618"/>
    </source>
</evidence>
<accession>A0A391P668</accession>
<feature type="region of interest" description="Disordered" evidence="1">
    <location>
        <begin position="1"/>
        <end position="22"/>
    </location>
</feature>